<dbReference type="InterPro" id="IPR012944">
    <property type="entry name" value="SusD_RagB_dom"/>
</dbReference>
<protein>
    <submittedName>
        <fullName evidence="9">Starch-binding protein SusD</fullName>
    </submittedName>
</protein>
<evidence type="ECO:0000256" key="6">
    <source>
        <dbReference type="SAM" id="SignalP"/>
    </source>
</evidence>
<comment type="subcellular location">
    <subcellularLocation>
        <location evidence="1">Cell outer membrane</location>
    </subcellularLocation>
</comment>
<accession>A0A1D3UUW1</accession>
<evidence type="ECO:0000256" key="4">
    <source>
        <dbReference type="ARBA" id="ARBA00023136"/>
    </source>
</evidence>
<evidence type="ECO:0000256" key="1">
    <source>
        <dbReference type="ARBA" id="ARBA00004442"/>
    </source>
</evidence>
<dbReference type="EMBL" id="FMMM01000078">
    <property type="protein sequence ID" value="SCQ24009.1"/>
    <property type="molecule type" value="Genomic_DNA"/>
</dbReference>
<feature type="signal peptide" evidence="6">
    <location>
        <begin position="1"/>
        <end position="23"/>
    </location>
</feature>
<evidence type="ECO:0000313" key="10">
    <source>
        <dbReference type="Proteomes" id="UP000182057"/>
    </source>
</evidence>
<feature type="chain" id="PRO_5008922792" evidence="6">
    <location>
        <begin position="24"/>
        <end position="519"/>
    </location>
</feature>
<dbReference type="CDD" id="cd08977">
    <property type="entry name" value="SusD"/>
    <property type="match status" value="1"/>
</dbReference>
<evidence type="ECO:0000256" key="2">
    <source>
        <dbReference type="ARBA" id="ARBA00006275"/>
    </source>
</evidence>
<organism evidence="9 10">
    <name type="scientific">Tannerella forsythia</name>
    <name type="common">Bacteroides forsythus</name>
    <dbReference type="NCBI Taxonomy" id="28112"/>
    <lineage>
        <taxon>Bacteria</taxon>
        <taxon>Pseudomonadati</taxon>
        <taxon>Bacteroidota</taxon>
        <taxon>Bacteroidia</taxon>
        <taxon>Bacteroidales</taxon>
        <taxon>Tannerellaceae</taxon>
        <taxon>Tannerella</taxon>
    </lineage>
</organism>
<reference evidence="9 10" key="1">
    <citation type="submission" date="2016-09" db="EMBL/GenBank/DDBJ databases">
        <authorList>
            <person name="Capua I."/>
            <person name="De Benedictis P."/>
            <person name="Joannis T."/>
            <person name="Lombin L.H."/>
            <person name="Cattoli G."/>
        </authorList>
    </citation>
    <scope>NUCLEOTIDE SEQUENCE [LARGE SCALE GENOMIC DNA]</scope>
    <source>
        <strain evidence="9 10">UB20</strain>
    </source>
</reference>
<dbReference type="Pfam" id="PF07980">
    <property type="entry name" value="SusD_RagB"/>
    <property type="match status" value="1"/>
</dbReference>
<dbReference type="InterPro" id="IPR033985">
    <property type="entry name" value="SusD-like_N"/>
</dbReference>
<gene>
    <name evidence="9" type="primary">susD_3</name>
    <name evidence="9" type="ORF">TFUB20_02240</name>
</gene>
<sequence length="519" mass="58447" precursor="true">MKIKSIISMLAGVAMLFSLSSCFDLEETVYDKIPSDTFGKNKAEVEAIIGPVYNTLKKYFSSNWLYLSECTGDMAINPTRKGGDWFDGGRYRDLHMHTWTPQTGTLRGCWDAATQSISSCNLVYATIETSQSISDKDKKAALAEIRGVRAFWLYCLMDAFGNVPLAVDFKDASLPETKTRQKVFDYIVHELDEIKDLLRSDVSGASYGKFTQGAAYTLLAKMYLNADAWGVHTKKTNNWQEVVNACDAVMGLAYVLEPSWKTNFQIKNETSREAILSACYSANDTEDKNTLHLRTLHYKDNLALGGTWSAWNGICAATDYAKLFDEDDQRLKGSFLIGEMKDPATGQVLMTAHDRPLVHYIDVIQIEGSQYKGSVWGQVNQEDGYRCYKWPYDKATLGAMENDFIIFRLADVYLMKAEALVRMGGDNGVATKLVNAIRERGFGNASHNYTSVTLEQVALERKLELAWECFSRQDCIRFGTFQNARYLKPDTKGKEHLKIFPIPQTALDANRNLKQNPGY</sequence>
<dbReference type="Pfam" id="PF14322">
    <property type="entry name" value="SusD-like_3"/>
    <property type="match status" value="1"/>
</dbReference>
<dbReference type="SUPFAM" id="SSF48452">
    <property type="entry name" value="TPR-like"/>
    <property type="match status" value="1"/>
</dbReference>
<feature type="domain" description="RagB/SusD" evidence="7">
    <location>
        <begin position="318"/>
        <end position="519"/>
    </location>
</feature>
<dbReference type="RefSeq" id="WP_074450166.1">
    <property type="nucleotide sequence ID" value="NZ_FMMM01000078.1"/>
</dbReference>
<dbReference type="InterPro" id="IPR011990">
    <property type="entry name" value="TPR-like_helical_dom_sf"/>
</dbReference>
<proteinExistence type="inferred from homology"/>
<name>A0A1D3UUW1_TANFO</name>
<keyword evidence="4" id="KW-0472">Membrane</keyword>
<keyword evidence="3 6" id="KW-0732">Signal</keyword>
<dbReference type="AlphaFoldDB" id="A0A1D3UUW1"/>
<dbReference type="PROSITE" id="PS51257">
    <property type="entry name" value="PROKAR_LIPOPROTEIN"/>
    <property type="match status" value="1"/>
</dbReference>
<dbReference type="GO" id="GO:0009279">
    <property type="term" value="C:cell outer membrane"/>
    <property type="evidence" value="ECO:0007669"/>
    <property type="project" value="UniProtKB-SubCell"/>
</dbReference>
<dbReference type="Proteomes" id="UP000182057">
    <property type="component" value="Unassembled WGS sequence"/>
</dbReference>
<keyword evidence="5" id="KW-0998">Cell outer membrane</keyword>
<comment type="similarity">
    <text evidence="2">Belongs to the SusD family.</text>
</comment>
<evidence type="ECO:0000259" key="8">
    <source>
        <dbReference type="Pfam" id="PF14322"/>
    </source>
</evidence>
<dbReference type="Gene3D" id="1.25.40.390">
    <property type="match status" value="1"/>
</dbReference>
<evidence type="ECO:0000313" key="9">
    <source>
        <dbReference type="EMBL" id="SCQ24009.1"/>
    </source>
</evidence>
<evidence type="ECO:0000256" key="3">
    <source>
        <dbReference type="ARBA" id="ARBA00022729"/>
    </source>
</evidence>
<evidence type="ECO:0000259" key="7">
    <source>
        <dbReference type="Pfam" id="PF07980"/>
    </source>
</evidence>
<dbReference type="OrthoDB" id="5694214at2"/>
<feature type="domain" description="SusD-like N-terminal" evidence="8">
    <location>
        <begin position="40"/>
        <end position="224"/>
    </location>
</feature>
<evidence type="ECO:0000256" key="5">
    <source>
        <dbReference type="ARBA" id="ARBA00023237"/>
    </source>
</evidence>